<comment type="caution">
    <text evidence="1">The sequence shown here is derived from an EMBL/GenBank/DDBJ whole genome shotgun (WGS) entry which is preliminary data.</text>
</comment>
<dbReference type="AlphaFoldDB" id="A0A2M9YQR7"/>
<dbReference type="Proteomes" id="UP000232188">
    <property type="component" value="Unassembled WGS sequence"/>
</dbReference>
<dbReference type="EMBL" id="NPDU01000008">
    <property type="protein sequence ID" value="PJZ63111.1"/>
    <property type="molecule type" value="Genomic_DNA"/>
</dbReference>
<dbReference type="EMBL" id="NPDV01000005">
    <property type="protein sequence ID" value="PJZ53871.1"/>
    <property type="molecule type" value="Genomic_DNA"/>
</dbReference>
<accession>A0A2M9YQR7</accession>
<protein>
    <submittedName>
        <fullName evidence="1">Uncharacterized protein</fullName>
    </submittedName>
</protein>
<sequence>MSEFRMSFLWERSCCSLKTSAEILRSSRKTWLGKGKVWSTILQAGTFFRFLLSLDRSSPKEK</sequence>
<evidence type="ECO:0000313" key="3">
    <source>
        <dbReference type="Proteomes" id="UP000232149"/>
    </source>
</evidence>
<gene>
    <name evidence="2" type="ORF">CH376_04480</name>
    <name evidence="1" type="ORF">CH380_07645</name>
</gene>
<proteinExistence type="predicted"/>
<name>A0A2M9YQR7_9LEPT</name>
<evidence type="ECO:0000313" key="4">
    <source>
        <dbReference type="Proteomes" id="UP000232188"/>
    </source>
</evidence>
<evidence type="ECO:0000313" key="2">
    <source>
        <dbReference type="EMBL" id="PJZ63111.1"/>
    </source>
</evidence>
<keyword evidence="3" id="KW-1185">Reference proteome</keyword>
<reference evidence="3 4" key="1">
    <citation type="submission" date="2017-07" db="EMBL/GenBank/DDBJ databases">
        <title>Leptospira spp. isolated from tropical soils.</title>
        <authorList>
            <person name="Thibeaux R."/>
            <person name="Iraola G."/>
            <person name="Ferres I."/>
            <person name="Bierque E."/>
            <person name="Girault D."/>
            <person name="Soupe-Gilbert M.-E."/>
            <person name="Picardeau M."/>
            <person name="Goarant C."/>
        </authorList>
    </citation>
    <scope>NUCLEOTIDE SEQUENCE [LARGE SCALE GENOMIC DNA]</scope>
    <source>
        <strain evidence="1 4">FH2-B-C1</strain>
        <strain evidence="2 3">FH2-B-D1</strain>
    </source>
</reference>
<organism evidence="1 4">
    <name type="scientific">Leptospira adleri</name>
    <dbReference type="NCBI Taxonomy" id="2023186"/>
    <lineage>
        <taxon>Bacteria</taxon>
        <taxon>Pseudomonadati</taxon>
        <taxon>Spirochaetota</taxon>
        <taxon>Spirochaetia</taxon>
        <taxon>Leptospirales</taxon>
        <taxon>Leptospiraceae</taxon>
        <taxon>Leptospira</taxon>
    </lineage>
</organism>
<evidence type="ECO:0000313" key="1">
    <source>
        <dbReference type="EMBL" id="PJZ53871.1"/>
    </source>
</evidence>
<dbReference type="Proteomes" id="UP000232149">
    <property type="component" value="Unassembled WGS sequence"/>
</dbReference>